<sequence length="177" mass="20358">MIGKVYRNATPAYNRNDAVEIKDAGEAEEQMKKVMKADMNGVIDCPCGARLLRYNYGVHCSTMKHKKWACRMPSPKTLKNWSVNMEEEREKRKQKFTCGCGTTLTYNSIRDHERGYCHSDWELKQQQQQDLKIETGMEKAEGSRVKDVPRIASFALRYGQPDPVVVALAQRYGQAYQ</sequence>
<dbReference type="Proteomes" id="UP001165083">
    <property type="component" value="Unassembled WGS sequence"/>
</dbReference>
<name>A0A9W6XI99_9STRA</name>
<protein>
    <submittedName>
        <fullName evidence="1">Unnamed protein product</fullName>
    </submittedName>
</protein>
<organism evidence="1 2">
    <name type="scientific">Phytophthora lilii</name>
    <dbReference type="NCBI Taxonomy" id="2077276"/>
    <lineage>
        <taxon>Eukaryota</taxon>
        <taxon>Sar</taxon>
        <taxon>Stramenopiles</taxon>
        <taxon>Oomycota</taxon>
        <taxon>Peronosporomycetes</taxon>
        <taxon>Peronosporales</taxon>
        <taxon>Peronosporaceae</taxon>
        <taxon>Phytophthora</taxon>
    </lineage>
</organism>
<dbReference type="EMBL" id="BSXW01001762">
    <property type="protein sequence ID" value="GMF39008.1"/>
    <property type="molecule type" value="Genomic_DNA"/>
</dbReference>
<reference evidence="1" key="1">
    <citation type="submission" date="2023-04" db="EMBL/GenBank/DDBJ databases">
        <title>Phytophthora lilii NBRC 32176.</title>
        <authorList>
            <person name="Ichikawa N."/>
            <person name="Sato H."/>
            <person name="Tonouchi N."/>
        </authorList>
    </citation>
    <scope>NUCLEOTIDE SEQUENCE</scope>
    <source>
        <strain evidence="1">NBRC 32176</strain>
    </source>
</reference>
<gene>
    <name evidence="1" type="ORF">Plil01_001620900</name>
</gene>
<accession>A0A9W6XI99</accession>
<dbReference type="AlphaFoldDB" id="A0A9W6XI99"/>
<evidence type="ECO:0000313" key="1">
    <source>
        <dbReference type="EMBL" id="GMF39008.1"/>
    </source>
</evidence>
<proteinExistence type="predicted"/>
<keyword evidence="2" id="KW-1185">Reference proteome</keyword>
<comment type="caution">
    <text evidence="1">The sequence shown here is derived from an EMBL/GenBank/DDBJ whole genome shotgun (WGS) entry which is preliminary data.</text>
</comment>
<evidence type="ECO:0000313" key="2">
    <source>
        <dbReference type="Proteomes" id="UP001165083"/>
    </source>
</evidence>